<evidence type="ECO:0000313" key="1">
    <source>
        <dbReference type="EMBL" id="KYN29127.1"/>
    </source>
</evidence>
<gene>
    <name evidence="1" type="ORF">ALC57_01446</name>
</gene>
<dbReference type="AlphaFoldDB" id="A0A151JQ83"/>
<protein>
    <submittedName>
        <fullName evidence="1">Uncharacterized protein</fullName>
    </submittedName>
</protein>
<dbReference type="EMBL" id="KQ978705">
    <property type="protein sequence ID" value="KYN29127.1"/>
    <property type="molecule type" value="Genomic_DNA"/>
</dbReference>
<reference evidence="1 2" key="1">
    <citation type="submission" date="2015-09" db="EMBL/GenBank/DDBJ databases">
        <title>Trachymyrmex cornetzi WGS genome.</title>
        <authorList>
            <person name="Nygaard S."/>
            <person name="Hu H."/>
            <person name="Boomsma J."/>
            <person name="Zhang G."/>
        </authorList>
    </citation>
    <scope>NUCLEOTIDE SEQUENCE [LARGE SCALE GENOMIC DNA]</scope>
    <source>
        <strain evidence="1">Tcor2-1</strain>
        <tissue evidence="1">Whole body</tissue>
    </source>
</reference>
<accession>A0A151JQ83</accession>
<organism evidence="1 2">
    <name type="scientific">Trachymyrmex cornetzi</name>
    <dbReference type="NCBI Taxonomy" id="471704"/>
    <lineage>
        <taxon>Eukaryota</taxon>
        <taxon>Metazoa</taxon>
        <taxon>Ecdysozoa</taxon>
        <taxon>Arthropoda</taxon>
        <taxon>Hexapoda</taxon>
        <taxon>Insecta</taxon>
        <taxon>Pterygota</taxon>
        <taxon>Neoptera</taxon>
        <taxon>Endopterygota</taxon>
        <taxon>Hymenoptera</taxon>
        <taxon>Apocrita</taxon>
        <taxon>Aculeata</taxon>
        <taxon>Formicoidea</taxon>
        <taxon>Formicidae</taxon>
        <taxon>Myrmicinae</taxon>
        <taxon>Trachymyrmex</taxon>
    </lineage>
</organism>
<sequence length="92" mass="10461">MLQPVPGELLLVNVRQHRESQSFESRSELRLEVTDQDCETIAMLLLLLVVEFAVAEFFLETVPEGPESAALFLGFDWWELPCQINSVEVIVV</sequence>
<evidence type="ECO:0000313" key="2">
    <source>
        <dbReference type="Proteomes" id="UP000078492"/>
    </source>
</evidence>
<keyword evidence="2" id="KW-1185">Reference proteome</keyword>
<name>A0A151JQ83_9HYME</name>
<dbReference type="Proteomes" id="UP000078492">
    <property type="component" value="Unassembled WGS sequence"/>
</dbReference>
<proteinExistence type="predicted"/>